<dbReference type="GO" id="GO:0004518">
    <property type="term" value="F:nuclease activity"/>
    <property type="evidence" value="ECO:0007669"/>
    <property type="project" value="UniProtKB-KW"/>
</dbReference>
<evidence type="ECO:0000256" key="4">
    <source>
        <dbReference type="ARBA" id="ARBA00022722"/>
    </source>
</evidence>
<dbReference type="GO" id="GO:0005634">
    <property type="term" value="C:nucleus"/>
    <property type="evidence" value="ECO:0007669"/>
    <property type="project" value="UniProtKB-SubCell"/>
</dbReference>
<evidence type="ECO:0000313" key="9">
    <source>
        <dbReference type="EMBL" id="GBG84525.1"/>
    </source>
</evidence>
<dbReference type="PANTHER" id="PTHR22930:SF85">
    <property type="entry name" value="GH03217P-RELATED"/>
    <property type="match status" value="1"/>
</dbReference>
<evidence type="ECO:0000256" key="1">
    <source>
        <dbReference type="ARBA" id="ARBA00001968"/>
    </source>
</evidence>
<keyword evidence="4" id="KW-0540">Nuclease</keyword>
<evidence type="ECO:0000259" key="8">
    <source>
        <dbReference type="Pfam" id="PF13359"/>
    </source>
</evidence>
<dbReference type="Proteomes" id="UP000265515">
    <property type="component" value="Unassembled WGS sequence"/>
</dbReference>
<dbReference type="OMA" id="CETHSEG"/>
<dbReference type="AlphaFoldDB" id="A0A388LQK2"/>
<dbReference type="Pfam" id="PF13359">
    <property type="entry name" value="DDE_Tnp_4"/>
    <property type="match status" value="1"/>
</dbReference>
<evidence type="ECO:0000256" key="3">
    <source>
        <dbReference type="ARBA" id="ARBA00006958"/>
    </source>
</evidence>
<dbReference type="PANTHER" id="PTHR22930">
    <property type="match status" value="1"/>
</dbReference>
<comment type="caution">
    <text evidence="9">The sequence shown here is derived from an EMBL/GenBank/DDBJ whole genome shotgun (WGS) entry which is preliminary data.</text>
</comment>
<sequence>MVETFGELETFDSGTFSFEIDRATGITVVWDVTDAIFLVYPNKIAMPTGRRQRQVPSAFAAKGFPNCFGAIDNTHVFVDKPENAPSEEYCNRKSSYSVVAPVVVDLEQRVFDVFIGYPDSVHDARVLWNLSLFKRAGAGTLFDVEPIVLPGGVSTKGYLLGDKRYDPKIWMVVPYGGVEQQSDVAIFDGNQNAPRGVVERAFGRLKGMWRLFLHHHKTNMENMPQQFHSVCILHNLLVEMGIDFNERVLLERDADGNKQMVNLGMYPPAALVRQRQADPAALALRDALRARMAIIPS</sequence>
<dbReference type="OrthoDB" id="2668416at2759"/>
<dbReference type="Gramene" id="GBG84525">
    <property type="protein sequence ID" value="GBG84525"/>
    <property type="gene ID" value="CBR_g38807"/>
</dbReference>
<keyword evidence="7" id="KW-0539">Nucleus</keyword>
<comment type="subcellular location">
    <subcellularLocation>
        <location evidence="2">Nucleus</location>
    </subcellularLocation>
</comment>
<evidence type="ECO:0000313" key="10">
    <source>
        <dbReference type="Proteomes" id="UP000265515"/>
    </source>
</evidence>
<name>A0A388LQK2_CHABU</name>
<feature type="domain" description="DDE Tnp4" evidence="8">
    <location>
        <begin position="71"/>
        <end position="235"/>
    </location>
</feature>
<keyword evidence="6" id="KW-0378">Hydrolase</keyword>
<evidence type="ECO:0000256" key="6">
    <source>
        <dbReference type="ARBA" id="ARBA00022801"/>
    </source>
</evidence>
<dbReference type="InterPro" id="IPR027806">
    <property type="entry name" value="HARBI1_dom"/>
</dbReference>
<gene>
    <name evidence="9" type="ORF">CBR_g38807</name>
</gene>
<dbReference type="GO" id="GO:0016787">
    <property type="term" value="F:hydrolase activity"/>
    <property type="evidence" value="ECO:0007669"/>
    <property type="project" value="UniProtKB-KW"/>
</dbReference>
<keyword evidence="10" id="KW-1185">Reference proteome</keyword>
<organism evidence="9 10">
    <name type="scientific">Chara braunii</name>
    <name type="common">Braun's stonewort</name>
    <dbReference type="NCBI Taxonomy" id="69332"/>
    <lineage>
        <taxon>Eukaryota</taxon>
        <taxon>Viridiplantae</taxon>
        <taxon>Streptophyta</taxon>
        <taxon>Charophyceae</taxon>
        <taxon>Charales</taxon>
        <taxon>Characeae</taxon>
        <taxon>Chara</taxon>
    </lineage>
</organism>
<evidence type="ECO:0000256" key="7">
    <source>
        <dbReference type="ARBA" id="ARBA00023242"/>
    </source>
</evidence>
<dbReference type="GO" id="GO:0046872">
    <property type="term" value="F:metal ion binding"/>
    <property type="evidence" value="ECO:0007669"/>
    <property type="project" value="UniProtKB-KW"/>
</dbReference>
<evidence type="ECO:0000256" key="5">
    <source>
        <dbReference type="ARBA" id="ARBA00022723"/>
    </source>
</evidence>
<dbReference type="EMBL" id="BFEA01000479">
    <property type="protein sequence ID" value="GBG84525.1"/>
    <property type="molecule type" value="Genomic_DNA"/>
</dbReference>
<accession>A0A388LQK2</accession>
<proteinExistence type="inferred from homology"/>
<protein>
    <recommendedName>
        <fullName evidence="8">DDE Tnp4 domain-containing protein</fullName>
    </recommendedName>
</protein>
<comment type="cofactor">
    <cofactor evidence="1">
        <name>a divalent metal cation</name>
        <dbReference type="ChEBI" id="CHEBI:60240"/>
    </cofactor>
</comment>
<reference evidence="9 10" key="1">
    <citation type="journal article" date="2018" name="Cell">
        <title>The Chara Genome: Secondary Complexity and Implications for Plant Terrestrialization.</title>
        <authorList>
            <person name="Nishiyama T."/>
            <person name="Sakayama H."/>
            <person name="Vries J.D."/>
            <person name="Buschmann H."/>
            <person name="Saint-Marcoux D."/>
            <person name="Ullrich K.K."/>
            <person name="Haas F.B."/>
            <person name="Vanderstraeten L."/>
            <person name="Becker D."/>
            <person name="Lang D."/>
            <person name="Vosolsobe S."/>
            <person name="Rombauts S."/>
            <person name="Wilhelmsson P.K.I."/>
            <person name="Janitza P."/>
            <person name="Kern R."/>
            <person name="Heyl A."/>
            <person name="Rumpler F."/>
            <person name="Villalobos L.I.A.C."/>
            <person name="Clay J.M."/>
            <person name="Skokan R."/>
            <person name="Toyoda A."/>
            <person name="Suzuki Y."/>
            <person name="Kagoshima H."/>
            <person name="Schijlen E."/>
            <person name="Tajeshwar N."/>
            <person name="Catarino B."/>
            <person name="Hetherington A.J."/>
            <person name="Saltykova A."/>
            <person name="Bonnot C."/>
            <person name="Breuninger H."/>
            <person name="Symeonidi A."/>
            <person name="Radhakrishnan G.V."/>
            <person name="Van Nieuwerburgh F."/>
            <person name="Deforce D."/>
            <person name="Chang C."/>
            <person name="Karol K.G."/>
            <person name="Hedrich R."/>
            <person name="Ulvskov P."/>
            <person name="Glockner G."/>
            <person name="Delwiche C.F."/>
            <person name="Petrasek J."/>
            <person name="Van de Peer Y."/>
            <person name="Friml J."/>
            <person name="Beilby M."/>
            <person name="Dolan L."/>
            <person name="Kohara Y."/>
            <person name="Sugano S."/>
            <person name="Fujiyama A."/>
            <person name="Delaux P.-M."/>
            <person name="Quint M."/>
            <person name="TheiBen G."/>
            <person name="Hagemann M."/>
            <person name="Harholt J."/>
            <person name="Dunand C."/>
            <person name="Zachgo S."/>
            <person name="Langdale J."/>
            <person name="Maumus F."/>
            <person name="Straeten D.V.D."/>
            <person name="Gould S.B."/>
            <person name="Rensing S.A."/>
        </authorList>
    </citation>
    <scope>NUCLEOTIDE SEQUENCE [LARGE SCALE GENOMIC DNA]</scope>
    <source>
        <strain evidence="9 10">S276</strain>
    </source>
</reference>
<comment type="similarity">
    <text evidence="3">Belongs to the HARBI1 family.</text>
</comment>
<keyword evidence="5" id="KW-0479">Metal-binding</keyword>
<dbReference type="InterPro" id="IPR045249">
    <property type="entry name" value="HARBI1-like"/>
</dbReference>
<evidence type="ECO:0000256" key="2">
    <source>
        <dbReference type="ARBA" id="ARBA00004123"/>
    </source>
</evidence>